<dbReference type="Proteomes" id="UP000694001">
    <property type="component" value="Chromosome"/>
</dbReference>
<feature type="chain" id="PRO_5036757122" description="ABC transporter substrate-binding protein" evidence="1">
    <location>
        <begin position="23"/>
        <end position="130"/>
    </location>
</feature>
<dbReference type="KEGG" id="elio:KO353_00935"/>
<gene>
    <name evidence="2" type="ORF">KO353_00935</name>
</gene>
<proteinExistence type="predicted"/>
<name>A0A975U1V9_9PROT</name>
<protein>
    <recommendedName>
        <fullName evidence="4">ABC transporter substrate-binding protein</fullName>
    </recommendedName>
</protein>
<accession>A0A975U1V9</accession>
<evidence type="ECO:0000313" key="2">
    <source>
        <dbReference type="EMBL" id="QXM24871.1"/>
    </source>
</evidence>
<dbReference type="EMBL" id="CP076448">
    <property type="protein sequence ID" value="QXM24871.1"/>
    <property type="molecule type" value="Genomic_DNA"/>
</dbReference>
<keyword evidence="3" id="KW-1185">Reference proteome</keyword>
<evidence type="ECO:0000256" key="1">
    <source>
        <dbReference type="SAM" id="SignalP"/>
    </source>
</evidence>
<organism evidence="2 3">
    <name type="scientific">Elioraea tepida</name>
    <dbReference type="NCBI Taxonomy" id="2843330"/>
    <lineage>
        <taxon>Bacteria</taxon>
        <taxon>Pseudomonadati</taxon>
        <taxon>Pseudomonadota</taxon>
        <taxon>Alphaproteobacteria</taxon>
        <taxon>Acetobacterales</taxon>
        <taxon>Elioraeaceae</taxon>
        <taxon>Elioraea</taxon>
    </lineage>
</organism>
<reference evidence="2" key="1">
    <citation type="submission" date="2021-06" db="EMBL/GenBank/DDBJ databases">
        <title>Elioraea tepida, sp. nov., a moderately thermophilic aerobic anoxygenic phototrophic bacterium isolated from an alkaline siliceous hot spring mat community in Yellowstone National Park, WY, USA.</title>
        <authorList>
            <person name="Saini M.K."/>
            <person name="Yoshida S."/>
            <person name="Sebastian A."/>
            <person name="Hirose S."/>
            <person name="Hara E."/>
            <person name="Tamaki H."/>
            <person name="Soulier N.T."/>
            <person name="Albert I."/>
            <person name="Hanada S."/>
            <person name="Bryant D.A."/>
            <person name="Tank M."/>
        </authorList>
    </citation>
    <scope>NUCLEOTIDE SEQUENCE</scope>
    <source>
        <strain evidence="2">MS-P2</strain>
    </source>
</reference>
<feature type="signal peptide" evidence="1">
    <location>
        <begin position="1"/>
        <end position="22"/>
    </location>
</feature>
<sequence>MPSRILAGCGLALALATAPASAEVALIDPPAPLSPPVKLTVGVVKVPHVVPFALVPELARPLGVEIEMVNFVRYADVRTALASRSIEIGSIGPADVPIAVSQNLRGIVGLFGVGVSPKHPIVRNGVSLNS</sequence>
<dbReference type="RefSeq" id="WP_218285928.1">
    <property type="nucleotide sequence ID" value="NZ_CP076448.1"/>
</dbReference>
<evidence type="ECO:0008006" key="4">
    <source>
        <dbReference type="Google" id="ProtNLM"/>
    </source>
</evidence>
<dbReference type="AlphaFoldDB" id="A0A975U1V9"/>
<keyword evidence="1" id="KW-0732">Signal</keyword>
<evidence type="ECO:0000313" key="3">
    <source>
        <dbReference type="Proteomes" id="UP000694001"/>
    </source>
</evidence>